<name>A0A1F7R9N2_9BACT</name>
<evidence type="ECO:0000313" key="5">
    <source>
        <dbReference type="Proteomes" id="UP000178526"/>
    </source>
</evidence>
<dbReference type="InterPro" id="IPR013767">
    <property type="entry name" value="PAS_fold"/>
</dbReference>
<evidence type="ECO:0000313" key="4">
    <source>
        <dbReference type="EMBL" id="OGL38286.1"/>
    </source>
</evidence>
<evidence type="ECO:0000259" key="2">
    <source>
        <dbReference type="PROSITE" id="PS50112"/>
    </source>
</evidence>
<organism evidence="4 5">
    <name type="scientific">Candidatus Schekmanbacteria bacterium GWA2_38_11</name>
    <dbReference type="NCBI Taxonomy" id="1817876"/>
    <lineage>
        <taxon>Bacteria</taxon>
        <taxon>Candidatus Schekmaniibacteriota</taxon>
    </lineage>
</organism>
<dbReference type="InterPro" id="IPR000014">
    <property type="entry name" value="PAS"/>
</dbReference>
<dbReference type="CDD" id="cd00130">
    <property type="entry name" value="PAS"/>
    <property type="match status" value="1"/>
</dbReference>
<reference evidence="4 5" key="1">
    <citation type="journal article" date="2016" name="Nat. Commun.">
        <title>Thousands of microbial genomes shed light on interconnected biogeochemical processes in an aquifer system.</title>
        <authorList>
            <person name="Anantharaman K."/>
            <person name="Brown C.T."/>
            <person name="Hug L.A."/>
            <person name="Sharon I."/>
            <person name="Castelle C.J."/>
            <person name="Probst A.J."/>
            <person name="Thomas B.C."/>
            <person name="Singh A."/>
            <person name="Wilkins M.J."/>
            <person name="Karaoz U."/>
            <person name="Brodie E.L."/>
            <person name="Williams K.H."/>
            <person name="Hubbard S.S."/>
            <person name="Banfield J.F."/>
        </authorList>
    </citation>
    <scope>NUCLEOTIDE SEQUENCE [LARGE SCALE GENOMIC DNA]</scope>
</reference>
<dbReference type="Pfam" id="PF00989">
    <property type="entry name" value="PAS"/>
    <property type="match status" value="1"/>
</dbReference>
<evidence type="ECO:0008006" key="6">
    <source>
        <dbReference type="Google" id="ProtNLM"/>
    </source>
</evidence>
<keyword evidence="1" id="KW-0472">Membrane</keyword>
<dbReference type="Gene3D" id="3.30.450.20">
    <property type="entry name" value="PAS domain"/>
    <property type="match status" value="1"/>
</dbReference>
<dbReference type="PANTHER" id="PTHR44757:SF2">
    <property type="entry name" value="BIOFILM ARCHITECTURE MAINTENANCE PROTEIN MBAA"/>
    <property type="match status" value="1"/>
</dbReference>
<comment type="caution">
    <text evidence="4">The sequence shown here is derived from an EMBL/GenBank/DDBJ whole genome shotgun (WGS) entry which is preliminary data.</text>
</comment>
<dbReference type="AlphaFoldDB" id="A0A1F7R9N2"/>
<dbReference type="GO" id="GO:0006355">
    <property type="term" value="P:regulation of DNA-templated transcription"/>
    <property type="evidence" value="ECO:0007669"/>
    <property type="project" value="InterPro"/>
</dbReference>
<dbReference type="InterPro" id="IPR000700">
    <property type="entry name" value="PAS-assoc_C"/>
</dbReference>
<sequence>MDNKSFQRLVFISLTAALAVTILLIAILGWQFLSFQKTDEKIQKRNLILAGNTEKILSYHEVLTMSAKMAAATGDLKYVEKHYKAEEELDKLIKETIAIFPESYEGADCIKETENSNRKLSEIEKKAFALVRNGRLSEALEIFNGTEYNEQERIYSQGIDKAVEHLTTEMKDSLREERKIRLFFFVTSLLGGIVVFILWILSIRAIRKLEKKRTEFEETLGKSEEKYRTLIETTNTGYLIVDLQGRVIDANSEYVRLSGHRTLDEILGRSVIEWTAKHDLERNAEEVKKCGIQGFVRNLEMDYVDKKGKITPIEINATVIETQEGKRILSLCRDIKERKRMEEAVKESEKKLEIFLIS</sequence>
<dbReference type="NCBIfam" id="TIGR00229">
    <property type="entry name" value="sensory_box"/>
    <property type="match status" value="1"/>
</dbReference>
<accession>A0A1F7R9N2</accession>
<dbReference type="PANTHER" id="PTHR44757">
    <property type="entry name" value="DIGUANYLATE CYCLASE DGCP"/>
    <property type="match status" value="1"/>
</dbReference>
<dbReference type="Proteomes" id="UP000178526">
    <property type="component" value="Unassembled WGS sequence"/>
</dbReference>
<gene>
    <name evidence="4" type="ORF">A2042_09110</name>
</gene>
<feature type="domain" description="PAC" evidence="3">
    <location>
        <begin position="297"/>
        <end position="347"/>
    </location>
</feature>
<proteinExistence type="predicted"/>
<dbReference type="PROSITE" id="PS50113">
    <property type="entry name" value="PAC"/>
    <property type="match status" value="1"/>
</dbReference>
<evidence type="ECO:0000256" key="1">
    <source>
        <dbReference type="SAM" id="Phobius"/>
    </source>
</evidence>
<feature type="transmembrane region" description="Helical" evidence="1">
    <location>
        <begin position="12"/>
        <end position="35"/>
    </location>
</feature>
<dbReference type="EMBL" id="MGDB01000152">
    <property type="protein sequence ID" value="OGL38286.1"/>
    <property type="molecule type" value="Genomic_DNA"/>
</dbReference>
<keyword evidence="1" id="KW-0812">Transmembrane</keyword>
<dbReference type="InterPro" id="IPR035965">
    <property type="entry name" value="PAS-like_dom_sf"/>
</dbReference>
<evidence type="ECO:0000259" key="3">
    <source>
        <dbReference type="PROSITE" id="PS50113"/>
    </source>
</evidence>
<protein>
    <recommendedName>
        <fullName evidence="6">PAS domain-containing protein</fullName>
    </recommendedName>
</protein>
<feature type="domain" description="PAS" evidence="2">
    <location>
        <begin position="223"/>
        <end position="259"/>
    </location>
</feature>
<feature type="transmembrane region" description="Helical" evidence="1">
    <location>
        <begin position="180"/>
        <end position="201"/>
    </location>
</feature>
<dbReference type="PROSITE" id="PS50112">
    <property type="entry name" value="PAS"/>
    <property type="match status" value="1"/>
</dbReference>
<dbReference type="SMART" id="SM00091">
    <property type="entry name" value="PAS"/>
    <property type="match status" value="1"/>
</dbReference>
<keyword evidence="1" id="KW-1133">Transmembrane helix</keyword>
<dbReference type="SUPFAM" id="SSF55785">
    <property type="entry name" value="PYP-like sensor domain (PAS domain)"/>
    <property type="match status" value="1"/>
</dbReference>
<dbReference type="InterPro" id="IPR052155">
    <property type="entry name" value="Biofilm_reg_signaling"/>
</dbReference>